<evidence type="ECO:0008006" key="3">
    <source>
        <dbReference type="Google" id="ProtNLM"/>
    </source>
</evidence>
<keyword evidence="2" id="KW-1185">Reference proteome</keyword>
<dbReference type="AlphaFoldDB" id="A0A8J7Z330"/>
<protein>
    <recommendedName>
        <fullName evidence="3">Glutamine synthetase inactivating factor IF7</fullName>
    </recommendedName>
</protein>
<comment type="caution">
    <text evidence="1">The sequence shown here is derived from an EMBL/GenBank/DDBJ whole genome shotgun (WGS) entry which is preliminary data.</text>
</comment>
<dbReference type="RefSeq" id="WP_162423896.1">
    <property type="nucleotide sequence ID" value="NZ_WVIE01000015.1"/>
</dbReference>
<organism evidence="1 2">
    <name type="scientific">Myxacorys almedinensis A</name>
    <dbReference type="NCBI Taxonomy" id="2690445"/>
    <lineage>
        <taxon>Bacteria</taxon>
        <taxon>Bacillati</taxon>
        <taxon>Cyanobacteriota</taxon>
        <taxon>Cyanophyceae</taxon>
        <taxon>Leptolyngbyales</taxon>
        <taxon>Leptolyngbyaceae</taxon>
        <taxon>Myxacorys</taxon>
        <taxon>Myxacorys almedinensis</taxon>
    </lineage>
</organism>
<sequence length="65" mass="7245">MSVQDQARALMVRHRHMIRNREQTMLSRKAVELGMPAETAHIVSDAKGGVSSSFETYDRSNVGLS</sequence>
<dbReference type="EMBL" id="WVIE01000015">
    <property type="protein sequence ID" value="NDJ18370.1"/>
    <property type="molecule type" value="Genomic_DNA"/>
</dbReference>
<reference evidence="1" key="1">
    <citation type="submission" date="2019-12" db="EMBL/GenBank/DDBJ databases">
        <title>High-Quality draft genome sequences of three cyanobacteria isolated from the limestone walls of the Old Cathedral of Coimbra.</title>
        <authorList>
            <person name="Tiago I."/>
            <person name="Soares F."/>
            <person name="Portugal A."/>
        </authorList>
    </citation>
    <scope>NUCLEOTIDE SEQUENCE</scope>
    <source>
        <strain evidence="1">A</strain>
    </source>
</reference>
<accession>A0A8J7Z330</accession>
<gene>
    <name evidence="1" type="ORF">GS601_13890</name>
</gene>
<name>A0A8J7Z330_9CYAN</name>
<evidence type="ECO:0000313" key="2">
    <source>
        <dbReference type="Proteomes" id="UP000646053"/>
    </source>
</evidence>
<evidence type="ECO:0000313" key="1">
    <source>
        <dbReference type="EMBL" id="NDJ18370.1"/>
    </source>
</evidence>
<proteinExistence type="predicted"/>
<dbReference type="Proteomes" id="UP000646053">
    <property type="component" value="Unassembled WGS sequence"/>
</dbReference>